<evidence type="ECO:0000313" key="3">
    <source>
        <dbReference type="Proteomes" id="UP001652680"/>
    </source>
</evidence>
<dbReference type="OrthoDB" id="7868713at2759"/>
<accession>A0A6P4E1D0</accession>
<feature type="region of interest" description="Disordered" evidence="1">
    <location>
        <begin position="452"/>
        <end position="493"/>
    </location>
</feature>
<feature type="region of interest" description="Disordered" evidence="1">
    <location>
        <begin position="299"/>
        <end position="326"/>
    </location>
</feature>
<reference evidence="2" key="3">
    <citation type="submission" date="2025-05" db="UniProtKB">
        <authorList>
            <consortium name="EnsemblMetazoa"/>
        </authorList>
    </citation>
    <scope>IDENTIFICATION</scope>
</reference>
<evidence type="ECO:0000313" key="2">
    <source>
        <dbReference type="EnsemblMetazoa" id="XP_016970199.1"/>
    </source>
</evidence>
<reference evidence="4" key="2">
    <citation type="submission" date="2025-04" db="UniProtKB">
        <authorList>
            <consortium name="RefSeq"/>
        </authorList>
    </citation>
    <scope>IDENTIFICATION</scope>
</reference>
<organism evidence="4">
    <name type="scientific">Drosophila rhopaloa</name>
    <name type="common">Fruit fly</name>
    <dbReference type="NCBI Taxonomy" id="1041015"/>
    <lineage>
        <taxon>Eukaryota</taxon>
        <taxon>Metazoa</taxon>
        <taxon>Ecdysozoa</taxon>
        <taxon>Arthropoda</taxon>
        <taxon>Hexapoda</taxon>
        <taxon>Insecta</taxon>
        <taxon>Pterygota</taxon>
        <taxon>Neoptera</taxon>
        <taxon>Endopterygota</taxon>
        <taxon>Diptera</taxon>
        <taxon>Brachycera</taxon>
        <taxon>Muscomorpha</taxon>
        <taxon>Ephydroidea</taxon>
        <taxon>Drosophilidae</taxon>
        <taxon>Drosophila</taxon>
        <taxon>Sophophora</taxon>
    </lineage>
</organism>
<evidence type="ECO:0000256" key="1">
    <source>
        <dbReference type="SAM" id="MobiDB-lite"/>
    </source>
</evidence>
<proteinExistence type="predicted"/>
<dbReference type="Proteomes" id="UP001652680">
    <property type="component" value="Unassembled WGS sequence"/>
</dbReference>
<name>A0A6P4E1D0_DRORH</name>
<sequence length="577" mass="65174">MGFLDQSKQTGIQLTDSVCRSDTSLYQHSPVISDHPLLGFVQNLKMSRLQMLCGFTRSVLRSTRTQRYMLRCLSDNSDTTFITLPTDQAQSAQKDVEKAKRLEHTSHLFVWPDLNDKNMHHVEECKGDRDDDITASWGWKNNELDVEQLAGMPSPSEVEDPYMQLEQEAEDHQPYFSEEEHSGIQEELQFERTRSLREQLSNEINSQEPFTSFERSSLISVRENVDFMMQELSQISLLLNTLYTEQSSSFNNSMGEDQKCLEAVYSGPEMAAMAFNQPKINENLEHEGSDQVNQLNMNEDLDQKGGSDQINQPNMNENLDQKEESDQPIGFELTNGVAYQPEPDVIESSVITNKSENIKSSVIPNESENIESSMIPNELKDIESSVITNESEDIESSLVTNVSEDIESSLVTNESEDIESSLVTNESMDIESSLFATEPEDVETSEQITTELAQETGESDTKESSPSKNTEGTPKTDDRPDIQPRDPIHTYRPFKTIEVPSKKTSSNLYSDLNEDQAFNQESLAVTGLMDNPGYTVSAQLTEPESRFLMRMALKQALNDLETGKNKYKATILESETE</sequence>
<dbReference type="RefSeq" id="XP_016970199.1">
    <property type="nucleotide sequence ID" value="XM_017114710.1"/>
</dbReference>
<evidence type="ECO:0000313" key="4">
    <source>
        <dbReference type="RefSeq" id="XP_016970199.1"/>
    </source>
</evidence>
<dbReference type="EnsemblMetazoa" id="XM_017114710.2">
    <property type="protein sequence ID" value="XP_016970199.1"/>
    <property type="gene ID" value="LOC108038016"/>
</dbReference>
<feature type="compositionally biased region" description="Basic and acidic residues" evidence="1">
    <location>
        <begin position="474"/>
        <end position="489"/>
    </location>
</feature>
<gene>
    <name evidence="4" type="primary">LOC108038016</name>
    <name evidence="2" type="synonym">108038016</name>
</gene>
<feature type="region of interest" description="Disordered" evidence="1">
    <location>
        <begin position="407"/>
        <end position="426"/>
    </location>
</feature>
<keyword evidence="3" id="KW-1185">Reference proteome</keyword>
<protein>
    <submittedName>
        <fullName evidence="4">Uncharacterized protein LOC108038016</fullName>
    </submittedName>
</protein>
<dbReference type="GeneID" id="108038016"/>
<dbReference type="AlphaFoldDB" id="A0A6P4E1D0"/>
<reference evidence="3" key="1">
    <citation type="journal article" date="2021" name="Elife">
        <title>Highly contiguous assemblies of 101 drosophilid genomes.</title>
        <authorList>
            <person name="Kim B.Y."/>
            <person name="Wang J.R."/>
            <person name="Miller D.E."/>
            <person name="Barmina O."/>
            <person name="Delaney E."/>
            <person name="Thompson A."/>
            <person name="Comeault A.A."/>
            <person name="Peede D."/>
            <person name="D'Agostino E.R."/>
            <person name="Pelaez J."/>
            <person name="Aguilar J.M."/>
            <person name="Haji D."/>
            <person name="Matsunaga T."/>
            <person name="Armstrong E.E."/>
            <person name="Zych M."/>
            <person name="Ogawa Y."/>
            <person name="Stamenkovic-Radak M."/>
            <person name="Jelic M."/>
            <person name="Veselinovic M.S."/>
            <person name="Tanaskovic M."/>
            <person name="Eric P."/>
            <person name="Gao J.J."/>
            <person name="Katoh T.K."/>
            <person name="Toda M.J."/>
            <person name="Watabe H."/>
            <person name="Watada M."/>
            <person name="Davis J.S."/>
            <person name="Moyle L.C."/>
            <person name="Manoli G."/>
            <person name="Bertolini E."/>
            <person name="Kostal V."/>
            <person name="Hawley R.S."/>
            <person name="Takahashi A."/>
            <person name="Jones C.D."/>
            <person name="Price D.K."/>
            <person name="Whiteman N."/>
            <person name="Kopp A."/>
            <person name="Matute D.R."/>
            <person name="Petrov D.A."/>
        </authorList>
    </citation>
    <scope>NUCLEOTIDE SEQUENCE [LARGE SCALE GENOMIC DNA]</scope>
</reference>
<feature type="compositionally biased region" description="Polar residues" evidence="1">
    <location>
        <begin position="306"/>
        <end position="318"/>
    </location>
</feature>